<dbReference type="Gene3D" id="1.10.357.10">
    <property type="entry name" value="Tetracycline Repressor, domain 2"/>
    <property type="match status" value="1"/>
</dbReference>
<keyword evidence="1 2" id="KW-0238">DNA-binding</keyword>
<dbReference type="Pfam" id="PF00440">
    <property type="entry name" value="TetR_N"/>
    <property type="match status" value="1"/>
</dbReference>
<dbReference type="InterPro" id="IPR050109">
    <property type="entry name" value="HTH-type_TetR-like_transc_reg"/>
</dbReference>
<evidence type="ECO:0000313" key="5">
    <source>
        <dbReference type="Proteomes" id="UP000252706"/>
    </source>
</evidence>
<dbReference type="EMBL" id="QOCE01000048">
    <property type="protein sequence ID" value="RBW50397.1"/>
    <property type="molecule type" value="Genomic_DNA"/>
</dbReference>
<dbReference type="PROSITE" id="PS50977">
    <property type="entry name" value="HTH_TETR_2"/>
    <property type="match status" value="1"/>
</dbReference>
<evidence type="ECO:0000256" key="2">
    <source>
        <dbReference type="PROSITE-ProRule" id="PRU00335"/>
    </source>
</evidence>
<dbReference type="InterPro" id="IPR001647">
    <property type="entry name" value="HTH_TetR"/>
</dbReference>
<dbReference type="PANTHER" id="PTHR30055:SF187">
    <property type="entry name" value="TRANSCRIPTIONAL REGULATORY PROTEIN"/>
    <property type="match status" value="1"/>
</dbReference>
<comment type="caution">
    <text evidence="4">The sequence shown here is derived from an EMBL/GenBank/DDBJ whole genome shotgun (WGS) entry which is preliminary data.</text>
</comment>
<dbReference type="GO" id="GO:0003700">
    <property type="term" value="F:DNA-binding transcription factor activity"/>
    <property type="evidence" value="ECO:0007669"/>
    <property type="project" value="TreeGrafter"/>
</dbReference>
<dbReference type="SUPFAM" id="SSF46689">
    <property type="entry name" value="Homeodomain-like"/>
    <property type="match status" value="1"/>
</dbReference>
<feature type="domain" description="HTH tetR-type" evidence="3">
    <location>
        <begin position="3"/>
        <end position="63"/>
    </location>
</feature>
<dbReference type="Proteomes" id="UP000252706">
    <property type="component" value="Unassembled WGS sequence"/>
</dbReference>
<accession>A0A366WMI3</accession>
<name>A0A366WMI3_9RHOB</name>
<dbReference type="InterPro" id="IPR036271">
    <property type="entry name" value="Tet_transcr_reg_TetR-rel_C_sf"/>
</dbReference>
<proteinExistence type="predicted"/>
<reference evidence="4 5" key="1">
    <citation type="submission" date="2018-07" db="EMBL/GenBank/DDBJ databases">
        <title>Modular assembly of carbohydrate-degrading microbial communities in the ocean.</title>
        <authorList>
            <person name="Enke T.N."/>
            <person name="Datta M.S."/>
            <person name="Schwartzman J.A."/>
            <person name="Cermak N."/>
            <person name="Schmitz D.A."/>
            <person name="Barrere J."/>
            <person name="Cordero O.X."/>
        </authorList>
    </citation>
    <scope>NUCLEOTIDE SEQUENCE [LARGE SCALE GENOMIC DNA]</scope>
    <source>
        <strain evidence="4 5">C3M10</strain>
    </source>
</reference>
<dbReference type="OrthoDB" id="9811084at2"/>
<dbReference type="InterPro" id="IPR009057">
    <property type="entry name" value="Homeodomain-like_sf"/>
</dbReference>
<dbReference type="GO" id="GO:0000976">
    <property type="term" value="F:transcription cis-regulatory region binding"/>
    <property type="evidence" value="ECO:0007669"/>
    <property type="project" value="TreeGrafter"/>
</dbReference>
<evidence type="ECO:0000313" key="4">
    <source>
        <dbReference type="EMBL" id="RBW50397.1"/>
    </source>
</evidence>
<dbReference type="RefSeq" id="WP_113825604.1">
    <property type="nucleotide sequence ID" value="NZ_QOCE01000048.1"/>
</dbReference>
<dbReference type="SUPFAM" id="SSF48498">
    <property type="entry name" value="Tetracyclin repressor-like, C-terminal domain"/>
    <property type="match status" value="1"/>
</dbReference>
<dbReference type="AlphaFoldDB" id="A0A366WMI3"/>
<evidence type="ECO:0000256" key="1">
    <source>
        <dbReference type="ARBA" id="ARBA00023125"/>
    </source>
</evidence>
<feature type="DNA-binding region" description="H-T-H motif" evidence="2">
    <location>
        <begin position="26"/>
        <end position="45"/>
    </location>
</feature>
<sequence length="193" mass="21052">MTATTKDLIRQTALTLFDENGVSSTSVAQIRTQAGVSNGSFFHAYKNRDALCADLFLTSLHSYHAALLHRLPDTAAEGLAALLTAHLDWVTTSGAQGRFLFEHARSEWLSTIRTEQETENAKLAQHIETWRAPLIAAGDLHPMSGPMFFAQLIGPAQIYCRAWLSGRSTEDPRAAASALITCAQRVLLLNSAD</sequence>
<organism evidence="4 5">
    <name type="scientific">Phaeobacter gallaeciensis</name>
    <dbReference type="NCBI Taxonomy" id="60890"/>
    <lineage>
        <taxon>Bacteria</taxon>
        <taxon>Pseudomonadati</taxon>
        <taxon>Pseudomonadota</taxon>
        <taxon>Alphaproteobacteria</taxon>
        <taxon>Rhodobacterales</taxon>
        <taxon>Roseobacteraceae</taxon>
        <taxon>Phaeobacter</taxon>
    </lineage>
</organism>
<gene>
    <name evidence="4" type="ORF">DS909_21280</name>
</gene>
<dbReference type="PANTHER" id="PTHR30055">
    <property type="entry name" value="HTH-TYPE TRANSCRIPTIONAL REGULATOR RUTR"/>
    <property type="match status" value="1"/>
</dbReference>
<protein>
    <submittedName>
        <fullName evidence="4">TetR/AcrR family transcriptional regulator</fullName>
    </submittedName>
</protein>
<evidence type="ECO:0000259" key="3">
    <source>
        <dbReference type="PROSITE" id="PS50977"/>
    </source>
</evidence>